<keyword evidence="3" id="KW-1185">Reference proteome</keyword>
<evidence type="ECO:0000313" key="2">
    <source>
        <dbReference type="EMBL" id="MFD2890702.1"/>
    </source>
</evidence>
<evidence type="ECO:0000256" key="1">
    <source>
        <dbReference type="SAM" id="SignalP"/>
    </source>
</evidence>
<comment type="caution">
    <text evidence="2">The sequence shown here is derived from an EMBL/GenBank/DDBJ whole genome shotgun (WGS) entry which is preliminary data.</text>
</comment>
<dbReference type="PROSITE" id="PS51257">
    <property type="entry name" value="PROKAR_LIPOPROTEIN"/>
    <property type="match status" value="1"/>
</dbReference>
<protein>
    <recommendedName>
        <fullName evidence="4">Lipoprotein</fullName>
    </recommendedName>
</protein>
<evidence type="ECO:0008006" key="4">
    <source>
        <dbReference type="Google" id="ProtNLM"/>
    </source>
</evidence>
<feature type="chain" id="PRO_5046676679" description="Lipoprotein" evidence="1">
    <location>
        <begin position="20"/>
        <end position="344"/>
    </location>
</feature>
<evidence type="ECO:0000313" key="3">
    <source>
        <dbReference type="Proteomes" id="UP001597534"/>
    </source>
</evidence>
<dbReference type="EMBL" id="JBHUPC010000006">
    <property type="protein sequence ID" value="MFD2890702.1"/>
    <property type="molecule type" value="Genomic_DNA"/>
</dbReference>
<dbReference type="SUPFAM" id="SSF63825">
    <property type="entry name" value="YWTD domain"/>
    <property type="match status" value="1"/>
</dbReference>
<name>A0ABW5YII4_9FLAO</name>
<dbReference type="Proteomes" id="UP001597534">
    <property type="component" value="Unassembled WGS sequence"/>
</dbReference>
<organism evidence="2 3">
    <name type="scientific">Flavobacterium chuncheonense</name>
    <dbReference type="NCBI Taxonomy" id="2026653"/>
    <lineage>
        <taxon>Bacteria</taxon>
        <taxon>Pseudomonadati</taxon>
        <taxon>Bacteroidota</taxon>
        <taxon>Flavobacteriia</taxon>
        <taxon>Flavobacteriales</taxon>
        <taxon>Flavobacteriaceae</taxon>
        <taxon>Flavobacterium</taxon>
    </lineage>
</organism>
<accession>A0ABW5YII4</accession>
<proteinExistence type="predicted"/>
<gene>
    <name evidence="2" type="ORF">ACFS5J_01575</name>
</gene>
<keyword evidence="1" id="KW-0732">Signal</keyword>
<reference evidence="3" key="1">
    <citation type="journal article" date="2019" name="Int. J. Syst. Evol. Microbiol.">
        <title>The Global Catalogue of Microorganisms (GCM) 10K type strain sequencing project: providing services to taxonomists for standard genome sequencing and annotation.</title>
        <authorList>
            <consortium name="The Broad Institute Genomics Platform"/>
            <consortium name="The Broad Institute Genome Sequencing Center for Infectious Disease"/>
            <person name="Wu L."/>
            <person name="Ma J."/>
        </authorList>
    </citation>
    <scope>NUCLEOTIDE SEQUENCE [LARGE SCALE GENOMIC DNA]</scope>
    <source>
        <strain evidence="3">KCTC 22671</strain>
    </source>
</reference>
<feature type="signal peptide" evidence="1">
    <location>
        <begin position="1"/>
        <end position="19"/>
    </location>
</feature>
<dbReference type="RefSeq" id="WP_379810178.1">
    <property type="nucleotide sequence ID" value="NZ_JBHUPC010000006.1"/>
</dbReference>
<sequence>MKNLLLLGLVSSLALLSCSDDDTVVQTPETPNPTPVAEPVAKLVTASNTTGKISYTNLLNTSATTLSFSVDGMDNDGIFYNNDTDEIILASRTNNRIETYSGLNNAIMSGMDNLSMTHTSSNMHFTNPREIAVSGDKIIVTQDQAASNGDTNKLFVYQKSSSGYALIGDYTLDFKVWGIHMEGNDLFAIVDLTSDIVVFNNFFSMADGMIMPSKRVSIEGLVRTHGITHSIEDNVMILTDVASASDATDGGIVIISNFSSVFAATSNMGTIAMSNQKRIYGPNTALGNPVDVAYDYETNLIYVAERANGGGKVLTFDMPMMSGDIAPAFSRDEAGVASVFLHRE</sequence>